<feature type="signal peptide" evidence="3">
    <location>
        <begin position="1"/>
        <end position="19"/>
    </location>
</feature>
<dbReference type="Proteomes" id="UP000009168">
    <property type="component" value="Unassembled WGS sequence"/>
</dbReference>
<gene>
    <name evidence="4" type="ORF">TTHERM_000218559</name>
</gene>
<evidence type="ECO:0000256" key="2">
    <source>
        <dbReference type="SAM" id="Phobius"/>
    </source>
</evidence>
<dbReference type="InParanoid" id="W7XIG5"/>
<feature type="transmembrane region" description="Helical" evidence="2">
    <location>
        <begin position="2516"/>
        <end position="2538"/>
    </location>
</feature>
<sequence>MKFKLFFLIFYAYFKQYLANQCDENQIFDLTTQSCIQCSNQCQSCFNNDNESCIKCAQQYIFSSTNRSVCVQNCLIGETLNDQNQCIKCQVPGCIKCLSNQECTQCDANLTLDSINNKCIVNKNNCQERSDFVYYPYSANQCTQNCPTQYYQNKQTQICEQTQQCLTINQRSDFSFNKTVLEIQPLSQNLYLMRAMECNFAIVDINMNIISKFILQDIPNYSSIYLKGAGTEPNTQSFISGYYGGCAAGSRLQVMNFQTLQIEFDQSGLQYDYYIHLVDSINQLVFLYAGSYTSNTNGLKSLVWYDILNKQINQLNLNSSYTMQDYYVQYPIAKYYLLLQSQKMQSTLTLQQNRTFILSNYTDAQFNLTKSFTIIQNTPIFANFTLAYYQNPKQVIIQKLVILQNQTLNNQTIQILDISGNYYNFLFSQVTNSIVVYNSSSNNISLMILDPQITQVQQIILLTQYQIANFYIFEETSLKKSILYISNSQMDYFIDITGFLSNNNQNNTNLQNLMQQIDKTYNLQFISSSYPTVFIKENNIVQLFYLIQNYGVSYIQLVNLQYNMTDLSLKDQLLDPYQYNIFYYNTTQTYSSLVLYSSMFTTQNLTDKNSFYLYSSKQNIINPILGVQKISYYLPNLQKNPRKDGNVIDINNMVIIKSNLEDNNYLGQTLIGDSEIHYFESQNGIYWHKNIFNRPLRVLNLTQNYIIQVNMLQENQNNLLMYDNQAKLLLFYDISQHFSKIIVAQIQGGSLFSINIKLKSKTQITINSSYTFGYQLQCENNLVIISYPTLQLYYFNGKPFQFQFQKINIAQVTQNTQHSYALVDIKNELIVYFYDVNYQLFIRENFVLNSYIMDYVIDETNFFYDVDLDILISTTGSLQQISYKSVIQNGNLNNYKTASSFAKGSTYFYKKQATVIVVDKTPIMYLCNYQSQEVNKFDFEFNDTQGILMDENKNMIFIYTSYFIVIIQYPQMQFIETFTLQAYDSSSIINVYLNEQFHILTVYSKNTITCFDLIEVLYTTEINLMKYQDTQNIILTNEYQVYYSLVNFSLNLFKGSTLIDTLLFKPSTYNIFPYFTQPLLVSPTSFLYIVFDMLFVINVDLQIYKLQIAQQINLQNVPDNYFLDSPRKQILLLYKQNFQLSSVDLTQNNLKEVNLTSLTQIDISQAFIISKYIVLPTINQLTIYSIENNKQSQILLSPEQVIQFSFKIQQKQIENYKSNLWNIPFDFEERINLNDQTLQGQSSTLIFIVSKLNSNSLLQIFDLVSQQIIQSIQFNNIDIMNVISDPFRQLVYAVTNEGQTYVYNMSLQLISILQNACLKQARITFDQNFIYSVCPMDIIIYNSLSFQQQFPAINYGLVEANNIININFNYHFLIIQKSQIMLVKLSTTSTNYEIVFQNNQNFPVLQTLDLFQGSNGSVILTLLVTSYQNIQKIIIPLTNDNSFSIQIQQQNRALEYVYTQSQINQILTSLKSSQNILSVIEINYLNGQCIQNIESQNFQNLKSSTQYELTLISKSNQLQNLICWQDTYNNFQYIKNFYVYQMTLSLNEVSLNQNGMMKNFQMQNVNLTVNQSLIIANLNSVYLQDIIINQGVNGQLNQISITNCTQVLIDSIFMNSLYASQQFAFYIKNVTEVIIRNIYIQNSSHIQVFYLYQILSLATYNISIIQSQNINLINTTLTNNISATGFYINHVTNSYILYAQGVVTVKIQQVKINQSQEIFMIQQEPLELIGISYTCQVYSLSYLEIQNSSDIYFNSISSISNYYNLNLKQINSLNNIFTLQSTLIQMEYIEMNNILSQNNSFVFSITNFQDCFIQNLSSLNCSTSIIFLGQQKSGGQVVISQSSLKDNSIDGFHGDNSLINLQDILYFTLKQTKILKNKVINNQLSSILKISQTNNVNITDCKFTNNFNQNGQGGSVLVSNANQIYIQDSSFQNNICKQKNGGAIYFMNTVNVGKLEISNTNFIFNQAALSTGGAISLDFVNLIMHQTQLYSNKALIGGAIYYSQVIPDFVLEYQQGINNSNQIKNNYAKLYGMNIGSVLRQIKIDASNISLNRGKVSYNGQTVSINNAKSGEEIIFSKIQLLDEENHPIYVPIPTEQIDYSSDVQLILRQLSVSIECEQNKQIQCSGQLQSKQYINGGYNLRVQPMYMPFKNMALQIMSNNQNQLIDSKGNIIISDNQLQLEVNIQLGQCSVGEVYKQFSESIICDMCPEGKYSLDLSENSCKTCPDSAIKCIGSNIYLKNGYWRQSNLTDEIIQCSFNSYSCQPQDPHSKFLCAEGYIGPLCYQCDTYGEIWGKRYAVLYSVGNCYKCEQSTKQIIINNLIIFLFIFFYLFFIIKNILKQFYIKLVGHYLTRCNILFLGTTCLSDRQEVFSKIMTDHIQVICLVVTFQTTFPFPFSFQFPFQVTGNSMSVVSKSIDCLFSQYPNLKPLWFYQILWSFILPFNIIFFLFFFGILTKNQNQFLKYKKTVIIFIYLYFFPMAITLLTRSLNCLDVGQKSYFDLDFTIQCFDENLHKPYVLYFSLPALIIWVIIIPVILYIKILREKNSKRSILFQIEYSFISVGYKEKYYYWEFLKLLYKALLILLSILLKQNVQLKVCMMNLVILINFYVVFKVKPFKKQYFNNLVQQSTLISALSLYFSSLSPDVLYENVVLQALFVIFVATLNILFIIKLVCGLIRLNIPAEKLDRNCLQEMFYTLKLKYPLLLENIKIDSKQRIRALIKLKSVQKKFRQFLKYLKNNNLYEQENFKSLFCSQQQSPQNKQLFALQSPTLQSPTLSNQIFTTSNQSIDTELRGLNTKLDNSSKNLRSKWAKYSKLSKQSSLKSRGENFQLALVNTKVHKKFSRQATASDNESQSIFAHVFDNQSSQMQESLVQNINFTNVVEQVQKQNEVESNNDNNHELHNIDHIE</sequence>
<feature type="chain" id="PRO_5004906074" evidence="3">
    <location>
        <begin position="20"/>
        <end position="2908"/>
    </location>
</feature>
<dbReference type="SMART" id="SM00261">
    <property type="entry name" value="FU"/>
    <property type="match status" value="2"/>
</dbReference>
<feature type="region of interest" description="Disordered" evidence="1">
    <location>
        <begin position="2889"/>
        <end position="2908"/>
    </location>
</feature>
<dbReference type="InterPro" id="IPR009030">
    <property type="entry name" value="Growth_fac_rcpt_cys_sf"/>
</dbReference>
<feature type="transmembrane region" description="Helical" evidence="2">
    <location>
        <begin position="2650"/>
        <end position="2678"/>
    </location>
</feature>
<dbReference type="PANTHER" id="PTHR11319:SF35">
    <property type="entry name" value="OUTER MEMBRANE PROTEIN PMPC-RELATED"/>
    <property type="match status" value="1"/>
</dbReference>
<accession>W7XIG5</accession>
<keyword evidence="2 4" id="KW-0812">Transmembrane</keyword>
<protein>
    <submittedName>
        <fullName evidence="4">Transmembrane protein, putative</fullName>
    </submittedName>
</protein>
<feature type="transmembrane region" description="Helical" evidence="2">
    <location>
        <begin position="2381"/>
        <end position="2400"/>
    </location>
</feature>
<dbReference type="RefSeq" id="XP_012654183.1">
    <property type="nucleotide sequence ID" value="XM_012798729.1"/>
</dbReference>
<feature type="transmembrane region" description="Helical" evidence="2">
    <location>
        <begin position="2467"/>
        <end position="2488"/>
    </location>
</feature>
<keyword evidence="2" id="KW-1133">Transmembrane helix</keyword>
<feature type="transmembrane region" description="Helical" evidence="2">
    <location>
        <begin position="2592"/>
        <end position="2611"/>
    </location>
</feature>
<dbReference type="SUPFAM" id="SSF57184">
    <property type="entry name" value="Growth factor receptor domain"/>
    <property type="match status" value="1"/>
</dbReference>
<proteinExistence type="predicted"/>
<keyword evidence="5" id="KW-1185">Reference proteome</keyword>
<evidence type="ECO:0000256" key="3">
    <source>
        <dbReference type="SAM" id="SignalP"/>
    </source>
</evidence>
<evidence type="ECO:0000313" key="4">
    <source>
        <dbReference type="EMBL" id="EWS73274.1"/>
    </source>
</evidence>
<dbReference type="PANTHER" id="PTHR11319">
    <property type="entry name" value="G PROTEIN-COUPLED RECEPTOR-RELATED"/>
    <property type="match status" value="1"/>
</dbReference>
<feature type="transmembrane region" description="Helical" evidence="2">
    <location>
        <begin position="2620"/>
        <end position="2638"/>
    </location>
</feature>
<keyword evidence="3" id="KW-0732">Signal</keyword>
<dbReference type="KEGG" id="tet:TTHERM_000218559"/>
<dbReference type="InterPro" id="IPR006212">
    <property type="entry name" value="Furin_repeat"/>
</dbReference>
<name>W7XIG5_TETTS</name>
<organism evidence="4 5">
    <name type="scientific">Tetrahymena thermophila (strain SB210)</name>
    <dbReference type="NCBI Taxonomy" id="312017"/>
    <lineage>
        <taxon>Eukaryota</taxon>
        <taxon>Sar</taxon>
        <taxon>Alveolata</taxon>
        <taxon>Ciliophora</taxon>
        <taxon>Intramacronucleata</taxon>
        <taxon>Oligohymenophorea</taxon>
        <taxon>Hymenostomatida</taxon>
        <taxon>Tetrahymenina</taxon>
        <taxon>Tetrahymenidae</taxon>
        <taxon>Tetrahymena</taxon>
    </lineage>
</organism>
<evidence type="ECO:0000313" key="5">
    <source>
        <dbReference type="Proteomes" id="UP000009168"/>
    </source>
</evidence>
<dbReference type="Gene3D" id="2.10.220.10">
    <property type="entry name" value="Hormone Receptor, Insulin-like Growth Factor Receptor 1, Chain A, domain 2"/>
    <property type="match status" value="1"/>
</dbReference>
<dbReference type="GeneID" id="24437851"/>
<feature type="transmembrane region" description="Helical" evidence="2">
    <location>
        <begin position="2316"/>
        <end position="2335"/>
    </location>
</feature>
<feature type="transmembrane region" description="Helical" evidence="2">
    <location>
        <begin position="2567"/>
        <end position="2586"/>
    </location>
</feature>
<keyword evidence="2" id="KW-0472">Membrane</keyword>
<reference evidence="5" key="1">
    <citation type="journal article" date="2006" name="PLoS Biol.">
        <title>Macronuclear genome sequence of the ciliate Tetrahymena thermophila, a model eukaryote.</title>
        <authorList>
            <person name="Eisen J.A."/>
            <person name="Coyne R.S."/>
            <person name="Wu M."/>
            <person name="Wu D."/>
            <person name="Thiagarajan M."/>
            <person name="Wortman J.R."/>
            <person name="Badger J.H."/>
            <person name="Ren Q."/>
            <person name="Amedeo P."/>
            <person name="Jones K.M."/>
            <person name="Tallon L.J."/>
            <person name="Delcher A.L."/>
            <person name="Salzberg S.L."/>
            <person name="Silva J.C."/>
            <person name="Haas B.J."/>
            <person name="Majoros W.H."/>
            <person name="Farzad M."/>
            <person name="Carlton J.M."/>
            <person name="Smith R.K. Jr."/>
            <person name="Garg J."/>
            <person name="Pearlman R.E."/>
            <person name="Karrer K.M."/>
            <person name="Sun L."/>
            <person name="Manning G."/>
            <person name="Elde N.C."/>
            <person name="Turkewitz A.P."/>
            <person name="Asai D.J."/>
            <person name="Wilkes D.E."/>
            <person name="Wang Y."/>
            <person name="Cai H."/>
            <person name="Collins K."/>
            <person name="Stewart B.A."/>
            <person name="Lee S.R."/>
            <person name="Wilamowska K."/>
            <person name="Weinberg Z."/>
            <person name="Ruzzo W.L."/>
            <person name="Wloga D."/>
            <person name="Gaertig J."/>
            <person name="Frankel J."/>
            <person name="Tsao C.-C."/>
            <person name="Gorovsky M.A."/>
            <person name="Keeling P.J."/>
            <person name="Waller R.F."/>
            <person name="Patron N.J."/>
            <person name="Cherry J.M."/>
            <person name="Stover N.A."/>
            <person name="Krieger C.J."/>
            <person name="del Toro C."/>
            <person name="Ryder H.F."/>
            <person name="Williamson S.C."/>
            <person name="Barbeau R.A."/>
            <person name="Hamilton E.P."/>
            <person name="Orias E."/>
        </authorList>
    </citation>
    <scope>NUCLEOTIDE SEQUENCE [LARGE SCALE GENOMIC DNA]</scope>
    <source>
        <strain evidence="5">SB210</strain>
    </source>
</reference>
<feature type="transmembrane region" description="Helical" evidence="2">
    <location>
        <begin position="2430"/>
        <end position="2455"/>
    </location>
</feature>
<feature type="compositionally biased region" description="Basic and acidic residues" evidence="1">
    <location>
        <begin position="2897"/>
        <end position="2908"/>
    </location>
</feature>
<dbReference type="EMBL" id="GG662621">
    <property type="protein sequence ID" value="EWS73274.1"/>
    <property type="molecule type" value="Genomic_DNA"/>
</dbReference>
<evidence type="ECO:0000256" key="1">
    <source>
        <dbReference type="SAM" id="MobiDB-lite"/>
    </source>
</evidence>